<dbReference type="CDD" id="cd05233">
    <property type="entry name" value="SDR_c"/>
    <property type="match status" value="1"/>
</dbReference>
<dbReference type="GO" id="GO:0004316">
    <property type="term" value="F:3-oxoacyl-[acyl-carrier-protein] reductase (NADPH) activity"/>
    <property type="evidence" value="ECO:0007669"/>
    <property type="project" value="UniProtKB-EC"/>
</dbReference>
<dbReference type="PIRSF" id="PIRSF000126">
    <property type="entry name" value="11-beta-HSD1"/>
    <property type="match status" value="1"/>
</dbReference>
<evidence type="ECO:0000313" key="6">
    <source>
        <dbReference type="Proteomes" id="UP000741863"/>
    </source>
</evidence>
<dbReference type="InterPro" id="IPR002347">
    <property type="entry name" value="SDR_fam"/>
</dbReference>
<dbReference type="SMART" id="SM00822">
    <property type="entry name" value="PKS_KR"/>
    <property type="match status" value="1"/>
</dbReference>
<organism evidence="5 6">
    <name type="scientific">Geomicrobium sediminis</name>
    <dbReference type="NCBI Taxonomy" id="1347788"/>
    <lineage>
        <taxon>Bacteria</taxon>
        <taxon>Bacillati</taxon>
        <taxon>Bacillota</taxon>
        <taxon>Bacilli</taxon>
        <taxon>Bacillales</taxon>
        <taxon>Geomicrobium</taxon>
    </lineage>
</organism>
<dbReference type="PRINTS" id="PR00081">
    <property type="entry name" value="GDHRDH"/>
</dbReference>
<dbReference type="EC" id="1.1.1.100" evidence="5"/>
<protein>
    <submittedName>
        <fullName evidence="5">3-oxoacyl-[acyl-carrier protein] reductase</fullName>
        <ecNumber evidence="5">1.1.1.100</ecNumber>
    </submittedName>
</protein>
<gene>
    <name evidence="5" type="ORF">JOD17_002395</name>
</gene>
<evidence type="ECO:0000313" key="5">
    <source>
        <dbReference type="EMBL" id="MBM7633301.1"/>
    </source>
</evidence>
<sequence>MQTIHGKYAVITGAGRGIGRSTAIALAREGVNVALLGKTIENLQSVQKEIDSYGVQSLAIQMDVKDASNVQSAIQEVLQTFGAVDILINNAGIGAYGKFMELTEDEWDNVYEVNVKGVLRVTQAVLPHMIDRRTGDIINISSTSGLRGTEGSSAYSATKFALHGLTESLMKEMRKHKIRVQSLSPSRVITDFGGGKNRLTDEEAEHFMQAEDVADVIVSKLKLHPRMFVKHSELWATDPQ</sequence>
<dbReference type="RefSeq" id="WP_204697906.1">
    <property type="nucleotide sequence ID" value="NZ_JAFBEC010000006.1"/>
</dbReference>
<dbReference type="InterPro" id="IPR057326">
    <property type="entry name" value="KR_dom"/>
</dbReference>
<dbReference type="PANTHER" id="PTHR44196">
    <property type="entry name" value="DEHYDROGENASE/REDUCTASE SDR FAMILY MEMBER 7B"/>
    <property type="match status" value="1"/>
</dbReference>
<dbReference type="PANTHER" id="PTHR44196:SF1">
    <property type="entry name" value="DEHYDROGENASE_REDUCTASE SDR FAMILY MEMBER 7B"/>
    <property type="match status" value="1"/>
</dbReference>
<comment type="similarity">
    <text evidence="1 3">Belongs to the short-chain dehydrogenases/reductases (SDR) family.</text>
</comment>
<dbReference type="Gene3D" id="3.40.50.720">
    <property type="entry name" value="NAD(P)-binding Rossmann-like Domain"/>
    <property type="match status" value="1"/>
</dbReference>
<evidence type="ECO:0000256" key="2">
    <source>
        <dbReference type="ARBA" id="ARBA00023002"/>
    </source>
</evidence>
<dbReference type="NCBIfam" id="NF005806">
    <property type="entry name" value="PRK07666.1"/>
    <property type="match status" value="1"/>
</dbReference>
<evidence type="ECO:0000256" key="1">
    <source>
        <dbReference type="ARBA" id="ARBA00006484"/>
    </source>
</evidence>
<dbReference type="EMBL" id="JAFBEC010000006">
    <property type="protein sequence ID" value="MBM7633301.1"/>
    <property type="molecule type" value="Genomic_DNA"/>
</dbReference>
<keyword evidence="2 5" id="KW-0560">Oxidoreductase</keyword>
<comment type="caution">
    <text evidence="5">The sequence shown here is derived from an EMBL/GenBank/DDBJ whole genome shotgun (WGS) entry which is preliminary data.</text>
</comment>
<dbReference type="InterPro" id="IPR036291">
    <property type="entry name" value="NAD(P)-bd_dom_sf"/>
</dbReference>
<name>A0ABS2PDT9_9BACL</name>
<dbReference type="PROSITE" id="PS00061">
    <property type="entry name" value="ADH_SHORT"/>
    <property type="match status" value="1"/>
</dbReference>
<dbReference type="SUPFAM" id="SSF51735">
    <property type="entry name" value="NAD(P)-binding Rossmann-fold domains"/>
    <property type="match status" value="1"/>
</dbReference>
<feature type="domain" description="Ketoreductase" evidence="4">
    <location>
        <begin position="7"/>
        <end position="195"/>
    </location>
</feature>
<accession>A0ABS2PDT9</accession>
<dbReference type="Pfam" id="PF00106">
    <property type="entry name" value="adh_short"/>
    <property type="match status" value="1"/>
</dbReference>
<dbReference type="InterPro" id="IPR020904">
    <property type="entry name" value="Sc_DH/Rdtase_CS"/>
</dbReference>
<evidence type="ECO:0000259" key="4">
    <source>
        <dbReference type="SMART" id="SM00822"/>
    </source>
</evidence>
<evidence type="ECO:0000256" key="3">
    <source>
        <dbReference type="RuleBase" id="RU000363"/>
    </source>
</evidence>
<reference evidence="5 6" key="1">
    <citation type="submission" date="2021-01" db="EMBL/GenBank/DDBJ databases">
        <title>Genomic Encyclopedia of Type Strains, Phase IV (KMG-IV): sequencing the most valuable type-strain genomes for metagenomic binning, comparative biology and taxonomic classification.</title>
        <authorList>
            <person name="Goeker M."/>
        </authorList>
    </citation>
    <scope>NUCLEOTIDE SEQUENCE [LARGE SCALE GENOMIC DNA]</scope>
    <source>
        <strain evidence="5 6">DSM 25540</strain>
    </source>
</reference>
<dbReference type="Proteomes" id="UP000741863">
    <property type="component" value="Unassembled WGS sequence"/>
</dbReference>
<keyword evidence="6" id="KW-1185">Reference proteome</keyword>
<proteinExistence type="inferred from homology"/>
<dbReference type="PRINTS" id="PR00080">
    <property type="entry name" value="SDRFAMILY"/>
</dbReference>